<name>A0A378P1J5_9FIRM</name>
<dbReference type="SUPFAM" id="SSF51215">
    <property type="entry name" value="Regulatory protein AraC"/>
    <property type="match status" value="1"/>
</dbReference>
<dbReference type="RefSeq" id="WP_115152207.1">
    <property type="nucleotide sequence ID" value="NZ_UGPP01000001.1"/>
</dbReference>
<dbReference type="PRINTS" id="PR00032">
    <property type="entry name" value="HTHARAC"/>
</dbReference>
<dbReference type="PROSITE" id="PS00041">
    <property type="entry name" value="HTH_ARAC_FAMILY_1"/>
    <property type="match status" value="1"/>
</dbReference>
<accession>A0A378P1J5</accession>
<dbReference type="PROSITE" id="PS01124">
    <property type="entry name" value="HTH_ARAC_FAMILY_2"/>
    <property type="match status" value="1"/>
</dbReference>
<dbReference type="EMBL" id="UGPP01000001">
    <property type="protein sequence ID" value="STY72138.1"/>
    <property type="molecule type" value="Genomic_DNA"/>
</dbReference>
<dbReference type="InterPro" id="IPR018060">
    <property type="entry name" value="HTH_AraC"/>
</dbReference>
<dbReference type="InterPro" id="IPR037923">
    <property type="entry name" value="HTH-like"/>
</dbReference>
<dbReference type="CDD" id="cd06986">
    <property type="entry name" value="cupin_MmsR-like_N"/>
    <property type="match status" value="1"/>
</dbReference>
<dbReference type="PANTHER" id="PTHR43280">
    <property type="entry name" value="ARAC-FAMILY TRANSCRIPTIONAL REGULATOR"/>
    <property type="match status" value="1"/>
</dbReference>
<protein>
    <submittedName>
        <fullName evidence="5">L-rhamnose operon regulatory protein rhaS</fullName>
    </submittedName>
</protein>
<dbReference type="Pfam" id="PF02311">
    <property type="entry name" value="AraC_binding"/>
    <property type="match status" value="1"/>
</dbReference>
<dbReference type="Gene3D" id="1.10.10.60">
    <property type="entry name" value="Homeodomain-like"/>
    <property type="match status" value="2"/>
</dbReference>
<dbReference type="InterPro" id="IPR003313">
    <property type="entry name" value="AraC-bd"/>
</dbReference>
<organism evidence="5 6">
    <name type="scientific">Megamonas hypermegale</name>
    <dbReference type="NCBI Taxonomy" id="158847"/>
    <lineage>
        <taxon>Bacteria</taxon>
        <taxon>Bacillati</taxon>
        <taxon>Bacillota</taxon>
        <taxon>Negativicutes</taxon>
        <taxon>Selenomonadales</taxon>
        <taxon>Selenomonadaceae</taxon>
        <taxon>Megamonas</taxon>
    </lineage>
</organism>
<dbReference type="PANTHER" id="PTHR43280:SF2">
    <property type="entry name" value="HTH-TYPE TRANSCRIPTIONAL REGULATOR EXSA"/>
    <property type="match status" value="1"/>
</dbReference>
<dbReference type="InterPro" id="IPR018062">
    <property type="entry name" value="HTH_AraC-typ_CS"/>
</dbReference>
<dbReference type="InterPro" id="IPR020449">
    <property type="entry name" value="Tscrpt_reg_AraC-type_HTH"/>
</dbReference>
<keyword evidence="1" id="KW-0805">Transcription regulation</keyword>
<dbReference type="GO" id="GO:0003700">
    <property type="term" value="F:DNA-binding transcription factor activity"/>
    <property type="evidence" value="ECO:0007669"/>
    <property type="project" value="InterPro"/>
</dbReference>
<proteinExistence type="predicted"/>
<reference evidence="5 6" key="1">
    <citation type="submission" date="2018-06" db="EMBL/GenBank/DDBJ databases">
        <authorList>
            <consortium name="Pathogen Informatics"/>
            <person name="Doyle S."/>
        </authorList>
    </citation>
    <scope>NUCLEOTIDE SEQUENCE [LARGE SCALE GENOMIC DNA]</scope>
    <source>
        <strain evidence="5 6">NCTC10571</strain>
    </source>
</reference>
<keyword evidence="2" id="KW-0238">DNA-binding</keyword>
<sequence length="277" mass="32997">MEIRKIYSEFNTPVYLSKALNLYYGGWEICCPMHTFGPAIRQHYLIHYVTRGKGRLWMNDTCYVIEKDTMFLIRPGITCVYQADKDDPWEYCWICIDGYDVENMLNNSGFDKVNPLFFDKSNGEVRDAMLNFIFYFSKYKNNEYMLLSRLYNIFGHMKIQMKKQQAKSIHVERAIDYIYENYSKNISVTDIAEYLGIDRTYLYRLFKEEYDMSPQKYLLNFRLKTAMNKLEGGNMSIADIAYSCGFNDASAFCHQFKKVYKDTPLNYRRYPQLAIRE</sequence>
<feature type="domain" description="HTH araC/xylS-type" evidence="4">
    <location>
        <begin position="172"/>
        <end position="270"/>
    </location>
</feature>
<evidence type="ECO:0000256" key="1">
    <source>
        <dbReference type="ARBA" id="ARBA00023015"/>
    </source>
</evidence>
<dbReference type="Pfam" id="PF12833">
    <property type="entry name" value="HTH_18"/>
    <property type="match status" value="1"/>
</dbReference>
<dbReference type="SMART" id="SM00342">
    <property type="entry name" value="HTH_ARAC"/>
    <property type="match status" value="1"/>
</dbReference>
<dbReference type="Proteomes" id="UP000255234">
    <property type="component" value="Unassembled WGS sequence"/>
</dbReference>
<dbReference type="SUPFAM" id="SSF46689">
    <property type="entry name" value="Homeodomain-like"/>
    <property type="match status" value="2"/>
</dbReference>
<evidence type="ECO:0000313" key="6">
    <source>
        <dbReference type="Proteomes" id="UP000255234"/>
    </source>
</evidence>
<dbReference type="InterPro" id="IPR009057">
    <property type="entry name" value="Homeodomain-like_sf"/>
</dbReference>
<evidence type="ECO:0000259" key="4">
    <source>
        <dbReference type="PROSITE" id="PS01124"/>
    </source>
</evidence>
<dbReference type="Gene3D" id="2.60.120.280">
    <property type="entry name" value="Regulatory protein AraC"/>
    <property type="match status" value="1"/>
</dbReference>
<gene>
    <name evidence="5" type="primary">rhaS</name>
    <name evidence="5" type="ORF">NCTC10571_02329</name>
</gene>
<dbReference type="AlphaFoldDB" id="A0A378P1J5"/>
<keyword evidence="3" id="KW-0804">Transcription</keyword>
<evidence type="ECO:0000256" key="2">
    <source>
        <dbReference type="ARBA" id="ARBA00023125"/>
    </source>
</evidence>
<evidence type="ECO:0000313" key="5">
    <source>
        <dbReference type="EMBL" id="STY72138.1"/>
    </source>
</evidence>
<evidence type="ECO:0000256" key="3">
    <source>
        <dbReference type="ARBA" id="ARBA00023163"/>
    </source>
</evidence>
<dbReference type="GO" id="GO:0043565">
    <property type="term" value="F:sequence-specific DNA binding"/>
    <property type="evidence" value="ECO:0007669"/>
    <property type="project" value="InterPro"/>
</dbReference>